<dbReference type="GO" id="GO:0003676">
    <property type="term" value="F:nucleic acid binding"/>
    <property type="evidence" value="ECO:0007669"/>
    <property type="project" value="InterPro"/>
</dbReference>
<accession>A0AAV8FU81</accession>
<evidence type="ECO:0000313" key="2">
    <source>
        <dbReference type="EMBL" id="KAJ4795105.1"/>
    </source>
</evidence>
<proteinExistence type="predicted"/>
<sequence length="270" mass="29907">MVTTLLDPRKRKCLADFGIVPQCLAPSRVNDQYLTNLLLKINAKLDGMNFLLQIEDAPSISLMSRVPTIILGMDVSHGSPGQADHTSIAAVVSSGQWPLISKYRASVHMQSAKLEMIDSLFKPKVTADVPVDEWIISKELYVDFYSSSAKTKPDHVIIFKDVVSESQFSQVLNNELDQIMVGTTRPTQFHVLLDQIGFTPDDLLELVHSLAYVCTNLLCPSGCNPGGSIYAITTNVNFLFASEATPLEVVLQCRSYLASMRKVRKFLLLN</sequence>
<dbReference type="AlphaFoldDB" id="A0AAV8FU81"/>
<dbReference type="SMART" id="SM00950">
    <property type="entry name" value="Piwi"/>
    <property type="match status" value="1"/>
</dbReference>
<dbReference type="PROSITE" id="PS50822">
    <property type="entry name" value="PIWI"/>
    <property type="match status" value="1"/>
</dbReference>
<keyword evidence="3" id="KW-1185">Reference proteome</keyword>
<evidence type="ECO:0000313" key="3">
    <source>
        <dbReference type="Proteomes" id="UP001140206"/>
    </source>
</evidence>
<dbReference type="Pfam" id="PF02171">
    <property type="entry name" value="Piwi"/>
    <property type="match status" value="1"/>
</dbReference>
<comment type="caution">
    <text evidence="2">The sequence shown here is derived from an EMBL/GenBank/DDBJ whole genome shotgun (WGS) entry which is preliminary data.</text>
</comment>
<evidence type="ECO:0000259" key="1">
    <source>
        <dbReference type="PROSITE" id="PS50822"/>
    </source>
</evidence>
<dbReference type="Gene3D" id="3.40.50.2300">
    <property type="match status" value="1"/>
</dbReference>
<feature type="domain" description="Piwi" evidence="1">
    <location>
        <begin position="10"/>
        <end position="179"/>
    </location>
</feature>
<dbReference type="InterPro" id="IPR036397">
    <property type="entry name" value="RNaseH_sf"/>
</dbReference>
<dbReference type="Gene3D" id="3.30.420.10">
    <property type="entry name" value="Ribonuclease H-like superfamily/Ribonuclease H"/>
    <property type="match status" value="2"/>
</dbReference>
<name>A0AAV8FU81_9POAL</name>
<dbReference type="InterPro" id="IPR012337">
    <property type="entry name" value="RNaseH-like_sf"/>
</dbReference>
<dbReference type="SUPFAM" id="SSF53098">
    <property type="entry name" value="Ribonuclease H-like"/>
    <property type="match status" value="1"/>
</dbReference>
<protein>
    <submittedName>
        <fullName evidence="2">Argonaute family protein</fullName>
    </submittedName>
</protein>
<dbReference type="InterPro" id="IPR003165">
    <property type="entry name" value="Piwi"/>
</dbReference>
<gene>
    <name evidence="2" type="ORF">LUZ62_046351</name>
</gene>
<reference evidence="2" key="1">
    <citation type="submission" date="2022-08" db="EMBL/GenBank/DDBJ databases">
        <authorList>
            <person name="Marques A."/>
        </authorList>
    </citation>
    <scope>NUCLEOTIDE SEQUENCE</scope>
    <source>
        <strain evidence="2">RhyPub2mFocal</strain>
        <tissue evidence="2">Leaves</tissue>
    </source>
</reference>
<dbReference type="EMBL" id="JAMFTS010000002">
    <property type="protein sequence ID" value="KAJ4795105.1"/>
    <property type="molecule type" value="Genomic_DNA"/>
</dbReference>
<organism evidence="2 3">
    <name type="scientific">Rhynchospora pubera</name>
    <dbReference type="NCBI Taxonomy" id="906938"/>
    <lineage>
        <taxon>Eukaryota</taxon>
        <taxon>Viridiplantae</taxon>
        <taxon>Streptophyta</taxon>
        <taxon>Embryophyta</taxon>
        <taxon>Tracheophyta</taxon>
        <taxon>Spermatophyta</taxon>
        <taxon>Magnoliopsida</taxon>
        <taxon>Liliopsida</taxon>
        <taxon>Poales</taxon>
        <taxon>Cyperaceae</taxon>
        <taxon>Cyperoideae</taxon>
        <taxon>Rhynchosporeae</taxon>
        <taxon>Rhynchospora</taxon>
    </lineage>
</organism>
<dbReference type="Proteomes" id="UP001140206">
    <property type="component" value="Chromosome 2"/>
</dbReference>
<dbReference type="PANTHER" id="PTHR22891">
    <property type="entry name" value="EUKARYOTIC TRANSLATION INITIATION FACTOR 2C"/>
    <property type="match status" value="1"/>
</dbReference>